<keyword evidence="5 8" id="KW-0472">Membrane</keyword>
<dbReference type="AlphaFoldDB" id="A0AAW2GKC2"/>
<protein>
    <recommendedName>
        <fullName evidence="8">Gustatory receptor</fullName>
    </recommendedName>
</protein>
<dbReference type="EMBL" id="JADYXP020000003">
    <property type="protein sequence ID" value="KAL0128018.1"/>
    <property type="molecule type" value="Genomic_DNA"/>
</dbReference>
<proteinExistence type="inferred from homology"/>
<feature type="transmembrane region" description="Helical" evidence="8">
    <location>
        <begin position="266"/>
        <end position="285"/>
    </location>
</feature>
<organism evidence="9 10">
    <name type="scientific">Cardiocondyla obscurior</name>
    <dbReference type="NCBI Taxonomy" id="286306"/>
    <lineage>
        <taxon>Eukaryota</taxon>
        <taxon>Metazoa</taxon>
        <taxon>Ecdysozoa</taxon>
        <taxon>Arthropoda</taxon>
        <taxon>Hexapoda</taxon>
        <taxon>Insecta</taxon>
        <taxon>Pterygota</taxon>
        <taxon>Neoptera</taxon>
        <taxon>Endopterygota</taxon>
        <taxon>Hymenoptera</taxon>
        <taxon>Apocrita</taxon>
        <taxon>Aculeata</taxon>
        <taxon>Formicoidea</taxon>
        <taxon>Formicidae</taxon>
        <taxon>Myrmicinae</taxon>
        <taxon>Cardiocondyla</taxon>
    </lineage>
</organism>
<dbReference type="GO" id="GO:0005886">
    <property type="term" value="C:plasma membrane"/>
    <property type="evidence" value="ECO:0007669"/>
    <property type="project" value="UniProtKB-SubCell"/>
</dbReference>
<evidence type="ECO:0000256" key="6">
    <source>
        <dbReference type="ARBA" id="ARBA00023170"/>
    </source>
</evidence>
<dbReference type="PANTHER" id="PTHR21143:SF133">
    <property type="entry name" value="GUSTATORY AND PHEROMONE RECEPTOR 32A-RELATED"/>
    <property type="match status" value="1"/>
</dbReference>
<dbReference type="GO" id="GO:0007635">
    <property type="term" value="P:chemosensory behavior"/>
    <property type="evidence" value="ECO:0007669"/>
    <property type="project" value="TreeGrafter"/>
</dbReference>
<dbReference type="Proteomes" id="UP001430953">
    <property type="component" value="Unassembled WGS sequence"/>
</dbReference>
<evidence type="ECO:0000256" key="5">
    <source>
        <dbReference type="ARBA" id="ARBA00023136"/>
    </source>
</evidence>
<name>A0AAW2GKC2_9HYME</name>
<dbReference type="GO" id="GO:0008049">
    <property type="term" value="P:male courtship behavior"/>
    <property type="evidence" value="ECO:0007669"/>
    <property type="project" value="TreeGrafter"/>
</dbReference>
<comment type="caution">
    <text evidence="9">The sequence shown here is derived from an EMBL/GenBank/DDBJ whole genome shotgun (WGS) entry which is preliminary data.</text>
</comment>
<keyword evidence="2 8" id="KW-1003">Cell membrane</keyword>
<reference evidence="9 10" key="1">
    <citation type="submission" date="2023-03" db="EMBL/GenBank/DDBJ databases">
        <title>High recombination rates correlate with genetic variation in Cardiocondyla obscurior ants.</title>
        <authorList>
            <person name="Errbii M."/>
        </authorList>
    </citation>
    <scope>NUCLEOTIDE SEQUENCE [LARGE SCALE GENOMIC DNA]</scope>
    <source>
        <strain evidence="9">Alpha-2009</strain>
        <tissue evidence="9">Whole body</tissue>
    </source>
</reference>
<keyword evidence="4 8" id="KW-1133">Transmembrane helix</keyword>
<keyword evidence="6 8" id="KW-0675">Receptor</keyword>
<evidence type="ECO:0000256" key="4">
    <source>
        <dbReference type="ARBA" id="ARBA00022989"/>
    </source>
</evidence>
<feature type="transmembrane region" description="Helical" evidence="8">
    <location>
        <begin position="151"/>
        <end position="168"/>
    </location>
</feature>
<dbReference type="PANTHER" id="PTHR21143">
    <property type="entry name" value="INVERTEBRATE GUSTATORY RECEPTOR"/>
    <property type="match status" value="1"/>
</dbReference>
<evidence type="ECO:0000313" key="10">
    <source>
        <dbReference type="Proteomes" id="UP001430953"/>
    </source>
</evidence>
<comment type="similarity">
    <text evidence="8">Belongs to the insect chemoreceptor superfamily. Gustatory receptor (GR) family.</text>
</comment>
<dbReference type="InterPro" id="IPR013604">
    <property type="entry name" value="7TM_chemorcpt"/>
</dbReference>
<comment type="subcellular location">
    <subcellularLocation>
        <location evidence="1 8">Cell membrane</location>
        <topology evidence="1 8">Multi-pass membrane protein</topology>
    </subcellularLocation>
</comment>
<dbReference type="GO" id="GO:0007165">
    <property type="term" value="P:signal transduction"/>
    <property type="evidence" value="ECO:0007669"/>
    <property type="project" value="UniProtKB-KW"/>
</dbReference>
<evidence type="ECO:0000256" key="2">
    <source>
        <dbReference type="ARBA" id="ARBA00022475"/>
    </source>
</evidence>
<comment type="caution">
    <text evidence="8">Lacks conserved residue(s) required for the propagation of feature annotation.</text>
</comment>
<feature type="transmembrane region" description="Helical" evidence="8">
    <location>
        <begin position="61"/>
        <end position="82"/>
    </location>
</feature>
<dbReference type="GO" id="GO:0050909">
    <property type="term" value="P:sensory perception of taste"/>
    <property type="evidence" value="ECO:0007669"/>
    <property type="project" value="InterPro"/>
</dbReference>
<dbReference type="Pfam" id="PF08395">
    <property type="entry name" value="7tm_7"/>
    <property type="match status" value="1"/>
</dbReference>
<dbReference type="GO" id="GO:0030424">
    <property type="term" value="C:axon"/>
    <property type="evidence" value="ECO:0007669"/>
    <property type="project" value="TreeGrafter"/>
</dbReference>
<feature type="transmembrane region" description="Helical" evidence="8">
    <location>
        <begin position="305"/>
        <end position="324"/>
    </location>
</feature>
<gene>
    <name evidence="9" type="ORF">PUN28_003336</name>
</gene>
<comment type="function">
    <text evidence="8">Gustatory receptor which mediates acceptance or avoidance behavior, depending on its substrates.</text>
</comment>
<sequence length="417" mass="48700">MFSASLKLRGRAKYKIWKNWQLFHATDFKSLMNPCFIFCSVLGMFPYKINGSTFTISKWRYILSTFIICVLCTYELVVLYEIDFLRIIKFKGVPKTLERNCFYLLNGFIAVITFIKSGPRMRLLQTIMNISSKLPVSSYQKLSKFIHIKDILGFLFLTGQAIVYYLNLDFDTWHKAFVPYVILLVFQMDMLYVNCACILKACFKRLDDNLKNLQEVIVNDEPHLLRRIYHKHRNPFLLKELKTLKKQHLAISDTLQMLNMVFSLQLLATIILTFAEITFNLYFYIMHIRIGVLMSNLSHEMYDMFLMVYISYYSLKIMLIIWVCETGKDQAMQIGITVHDLLNNTSNEQIQNQLQLFSLQILNRENAFSAKGLVIDGTLFISIVGNITTYVLILIQFLITSDSCNEKNNSNNVTQEI</sequence>
<evidence type="ECO:0000256" key="3">
    <source>
        <dbReference type="ARBA" id="ARBA00022692"/>
    </source>
</evidence>
<evidence type="ECO:0000256" key="1">
    <source>
        <dbReference type="ARBA" id="ARBA00004651"/>
    </source>
</evidence>
<evidence type="ECO:0000256" key="7">
    <source>
        <dbReference type="ARBA" id="ARBA00023224"/>
    </source>
</evidence>
<evidence type="ECO:0000313" key="9">
    <source>
        <dbReference type="EMBL" id="KAL0128018.1"/>
    </source>
</evidence>
<evidence type="ECO:0000256" key="8">
    <source>
        <dbReference type="RuleBase" id="RU363108"/>
    </source>
</evidence>
<feature type="transmembrane region" description="Helical" evidence="8">
    <location>
        <begin position="31"/>
        <end position="49"/>
    </location>
</feature>
<feature type="transmembrane region" description="Helical" evidence="8">
    <location>
        <begin position="373"/>
        <end position="399"/>
    </location>
</feature>
<accession>A0AAW2GKC2</accession>
<dbReference type="GO" id="GO:0030425">
    <property type="term" value="C:dendrite"/>
    <property type="evidence" value="ECO:0007669"/>
    <property type="project" value="TreeGrafter"/>
</dbReference>
<keyword evidence="7 8" id="KW-0807">Transducer</keyword>
<feature type="transmembrane region" description="Helical" evidence="8">
    <location>
        <begin position="102"/>
        <end position="119"/>
    </location>
</feature>
<keyword evidence="10" id="KW-1185">Reference proteome</keyword>
<feature type="transmembrane region" description="Helical" evidence="8">
    <location>
        <begin position="180"/>
        <end position="203"/>
    </location>
</feature>
<keyword evidence="3 8" id="KW-0812">Transmembrane</keyword>
<dbReference type="GO" id="GO:0043025">
    <property type="term" value="C:neuronal cell body"/>
    <property type="evidence" value="ECO:0007669"/>
    <property type="project" value="TreeGrafter"/>
</dbReference>